<dbReference type="SUPFAM" id="SSF56801">
    <property type="entry name" value="Acetyl-CoA synthetase-like"/>
    <property type="match status" value="1"/>
</dbReference>
<dbReference type="PANTHER" id="PTHR24096">
    <property type="entry name" value="LONG-CHAIN-FATTY-ACID--COA LIGASE"/>
    <property type="match status" value="1"/>
</dbReference>
<keyword evidence="1" id="KW-1133">Transmembrane helix</keyword>
<dbReference type="Pfam" id="PF13193">
    <property type="entry name" value="AMP-binding_C"/>
    <property type="match status" value="1"/>
</dbReference>
<dbReference type="AlphaFoldDB" id="A0A167J258"/>
<protein>
    <submittedName>
        <fullName evidence="4">Acetyl-CoA synthetase-like protein</fullName>
    </submittedName>
</protein>
<dbReference type="GO" id="GO:0019748">
    <property type="term" value="P:secondary metabolic process"/>
    <property type="evidence" value="ECO:0007669"/>
    <property type="project" value="TreeGrafter"/>
</dbReference>
<dbReference type="InterPro" id="IPR042099">
    <property type="entry name" value="ANL_N_sf"/>
</dbReference>
<accession>A0A167J258</accession>
<dbReference type="Gene3D" id="3.40.50.12780">
    <property type="entry name" value="N-terminal domain of ligase-like"/>
    <property type="match status" value="1"/>
</dbReference>
<organism evidence="4 5">
    <name type="scientific">Calocera viscosa (strain TUFC12733)</name>
    <dbReference type="NCBI Taxonomy" id="1330018"/>
    <lineage>
        <taxon>Eukaryota</taxon>
        <taxon>Fungi</taxon>
        <taxon>Dikarya</taxon>
        <taxon>Basidiomycota</taxon>
        <taxon>Agaricomycotina</taxon>
        <taxon>Dacrymycetes</taxon>
        <taxon>Dacrymycetales</taxon>
        <taxon>Dacrymycetaceae</taxon>
        <taxon>Calocera</taxon>
    </lineage>
</organism>
<dbReference type="Gene3D" id="3.30.300.30">
    <property type="match status" value="1"/>
</dbReference>
<evidence type="ECO:0000313" key="4">
    <source>
        <dbReference type="EMBL" id="KZO93173.1"/>
    </source>
</evidence>
<feature type="domain" description="AMP-dependent synthetase/ligase" evidence="2">
    <location>
        <begin position="28"/>
        <end position="423"/>
    </location>
</feature>
<dbReference type="Pfam" id="PF00501">
    <property type="entry name" value="AMP-binding"/>
    <property type="match status" value="1"/>
</dbReference>
<evidence type="ECO:0000256" key="1">
    <source>
        <dbReference type="SAM" id="Phobius"/>
    </source>
</evidence>
<dbReference type="Proteomes" id="UP000076738">
    <property type="component" value="Unassembled WGS sequence"/>
</dbReference>
<evidence type="ECO:0000313" key="5">
    <source>
        <dbReference type="Proteomes" id="UP000076738"/>
    </source>
</evidence>
<feature type="domain" description="AMP-binding enzyme C-terminal" evidence="3">
    <location>
        <begin position="475"/>
        <end position="569"/>
    </location>
</feature>
<reference evidence="4 5" key="1">
    <citation type="journal article" date="2016" name="Mol. Biol. Evol.">
        <title>Comparative Genomics of Early-Diverging Mushroom-Forming Fungi Provides Insights into the Origins of Lignocellulose Decay Capabilities.</title>
        <authorList>
            <person name="Nagy L.G."/>
            <person name="Riley R."/>
            <person name="Tritt A."/>
            <person name="Adam C."/>
            <person name="Daum C."/>
            <person name="Floudas D."/>
            <person name="Sun H."/>
            <person name="Yadav J.S."/>
            <person name="Pangilinan J."/>
            <person name="Larsson K.H."/>
            <person name="Matsuura K."/>
            <person name="Barry K."/>
            <person name="Labutti K."/>
            <person name="Kuo R."/>
            <person name="Ohm R.A."/>
            <person name="Bhattacharya S.S."/>
            <person name="Shirouzu T."/>
            <person name="Yoshinaga Y."/>
            <person name="Martin F.M."/>
            <person name="Grigoriev I.V."/>
            <person name="Hibbett D.S."/>
        </authorList>
    </citation>
    <scope>NUCLEOTIDE SEQUENCE [LARGE SCALE GENOMIC DNA]</scope>
    <source>
        <strain evidence="4 5">TUFC12733</strain>
    </source>
</reference>
<dbReference type="InterPro" id="IPR000873">
    <property type="entry name" value="AMP-dep_synth/lig_dom"/>
</dbReference>
<evidence type="ECO:0000259" key="3">
    <source>
        <dbReference type="Pfam" id="PF13193"/>
    </source>
</evidence>
<keyword evidence="1" id="KW-0812">Transmembrane</keyword>
<dbReference type="InterPro" id="IPR045851">
    <property type="entry name" value="AMP-bd_C_sf"/>
</dbReference>
<dbReference type="InterPro" id="IPR025110">
    <property type="entry name" value="AMP-bd_C"/>
</dbReference>
<keyword evidence="5" id="KW-1185">Reference proteome</keyword>
<feature type="transmembrane region" description="Helical" evidence="1">
    <location>
        <begin position="260"/>
        <end position="283"/>
    </location>
</feature>
<dbReference type="PANTHER" id="PTHR24096:SF295">
    <property type="entry name" value="ACETYL-COA SYNTHETASE-LIKE PROTEIN"/>
    <property type="match status" value="1"/>
</dbReference>
<gene>
    <name evidence="4" type="ORF">CALVIDRAFT_503155</name>
</gene>
<dbReference type="GO" id="GO:0016405">
    <property type="term" value="F:CoA-ligase activity"/>
    <property type="evidence" value="ECO:0007669"/>
    <property type="project" value="TreeGrafter"/>
</dbReference>
<dbReference type="InterPro" id="IPR020845">
    <property type="entry name" value="AMP-binding_CS"/>
</dbReference>
<dbReference type="EMBL" id="KV417303">
    <property type="protein sequence ID" value="KZO93173.1"/>
    <property type="molecule type" value="Genomic_DNA"/>
</dbReference>
<proteinExistence type="predicted"/>
<dbReference type="OrthoDB" id="6509636at2759"/>
<dbReference type="PROSITE" id="PS00455">
    <property type="entry name" value="AMP_BINDING"/>
    <property type="match status" value="1"/>
</dbReference>
<keyword evidence="1" id="KW-0472">Membrane</keyword>
<evidence type="ECO:0000259" key="2">
    <source>
        <dbReference type="Pfam" id="PF00501"/>
    </source>
</evidence>
<sequence>MSAAQLHIPAGNIHSFLFPPTRPRVPDHKPIFHSPQHSLTLTYGQLRSDTLRLASGLSALVRQLGARGHGDLGVAGSVTGPVVLMHLPNCLAYGTILLGALAAGCTVTLTNPVLTPTEVAHILQQTEPDVLFTQPGKGGEGVIQAAYELLARERGGQDKRLREGKVYTVDIAQYPFGPLQPAAAGNSWTQLLGSEHFVVPPMTSAEQQHRIAIILWSSGTTGKSKGVLLSHRALVAQPIVLHAGNPSFTQEERWVGFAPFFHIFGLMNVLLLAPYLGALVLVMPKFDLPTFLRLVSTHKVTNLHIVPPIAVALAKSPLVDEEWCDLSSARTATCGGAPCGADIIREVQKRTGIVVTMGYGLSETGSVTSTPFATWDKVAPHLGASGQPLPGMEVKVIDDAGRALAPGQVGEILCRAPFTMSGYVNNAEATAGALDAERFVHTGDLGYLDEDNWLFIVDRLKEVIKYKGFQVSPAELDAIIGGLPSVADVGAASIYSDEQATELPLAYVVPRLPALQSLLAQGAPAGSDHRLRALAEEVRKTVEEKCAHYKWLRGGIVFCKAVPRSASGKIVRRNLGEVRGVHVMCYPKEGVRARL</sequence>
<name>A0A167J258_CALVF</name>
<dbReference type="STRING" id="1330018.A0A167J258"/>